<dbReference type="InterPro" id="IPR002937">
    <property type="entry name" value="Amino_oxidase"/>
</dbReference>
<feature type="domain" description="Amine oxidase" evidence="7">
    <location>
        <begin position="34"/>
        <end position="448"/>
    </location>
</feature>
<gene>
    <name evidence="8" type="ORF">SAMN05444266_10860</name>
</gene>
<dbReference type="AlphaFoldDB" id="A0A1M7IR84"/>
<comment type="catalytic activity">
    <reaction evidence="6">
        <text>L-tryptophan + O2 = indole-3-acetamide + CO2 + H2O</text>
        <dbReference type="Rhea" id="RHEA:16165"/>
        <dbReference type="ChEBI" id="CHEBI:15377"/>
        <dbReference type="ChEBI" id="CHEBI:15379"/>
        <dbReference type="ChEBI" id="CHEBI:16031"/>
        <dbReference type="ChEBI" id="CHEBI:16526"/>
        <dbReference type="ChEBI" id="CHEBI:57912"/>
        <dbReference type="EC" id="1.13.12.3"/>
    </reaction>
</comment>
<dbReference type="SUPFAM" id="SSF54373">
    <property type="entry name" value="FAD-linked reductases, C-terminal domain"/>
    <property type="match status" value="1"/>
</dbReference>
<evidence type="ECO:0000256" key="6">
    <source>
        <dbReference type="ARBA" id="ARBA00047321"/>
    </source>
</evidence>
<comment type="similarity">
    <text evidence="2">Belongs to the tryptophan 2-monooxygenase family.</text>
</comment>
<dbReference type="InterPro" id="IPR036188">
    <property type="entry name" value="FAD/NAD-bd_sf"/>
</dbReference>
<evidence type="ECO:0000256" key="5">
    <source>
        <dbReference type="ARBA" id="ARBA00023070"/>
    </source>
</evidence>
<sequence length="450" mass="49747">MRNCTPAWHIISNFPVSTENMKQADIIVIGAGAAGLMAASRLTRAGKKVIVLEARERTGGRIHTIQHEHGLSFAELGAEFIHGELPVTLDLLREAGISYNDTRFEMFHHHNGQIQQGDEPITGWDELMEKMNQLEQDLPLEAFLDQHFSGPEYTAMRKEITAFVNGYDTASLSEVSTFAIRSEWEHEDDEAQHRVSAGYRAMIQYLQDICTKGGSEILLQQVVQRIEWTNGSVTVYTQSNSVYQAVKVVVALPLGVLQQANGVTFEPALQQHTAALHDIGFGAIIKILLEFTTPFWMNDAAFGNPALSASTTRLVVSGETVPTYWTQTEPGSTLLTGWLGGPPAWEMREWSADEILHATLTSLHRIYQVPLKTLQSQLSGWQVVNWTADPYTRGSYAYDKVPSSAARKILSQPIQDTVYFAGEYLYEGPAMGTVEAALTSGKSVASIITT</sequence>
<dbReference type="GO" id="GO:0050361">
    <property type="term" value="F:tryptophan 2-monooxygenase activity"/>
    <property type="evidence" value="ECO:0007669"/>
    <property type="project" value="UniProtKB-EC"/>
</dbReference>
<evidence type="ECO:0000313" key="9">
    <source>
        <dbReference type="Proteomes" id="UP000184420"/>
    </source>
</evidence>
<proteinExistence type="inferred from homology"/>
<evidence type="ECO:0000256" key="1">
    <source>
        <dbReference type="ARBA" id="ARBA00004814"/>
    </source>
</evidence>
<reference evidence="8 9" key="1">
    <citation type="submission" date="2016-11" db="EMBL/GenBank/DDBJ databases">
        <authorList>
            <person name="Jaros S."/>
            <person name="Januszkiewicz K."/>
            <person name="Wedrychowicz H."/>
        </authorList>
    </citation>
    <scope>NUCLEOTIDE SEQUENCE [LARGE SCALE GENOMIC DNA]</scope>
    <source>
        <strain evidence="8 9">DSM 27406</strain>
    </source>
</reference>
<dbReference type="OrthoDB" id="56323at2"/>
<dbReference type="GO" id="GO:0009851">
    <property type="term" value="P:auxin biosynthetic process"/>
    <property type="evidence" value="ECO:0007669"/>
    <property type="project" value="UniProtKB-KW"/>
</dbReference>
<protein>
    <recommendedName>
        <fullName evidence="4">Tryptophan 2-monooxygenase</fullName>
        <ecNumber evidence="3">1.13.12.3</ecNumber>
    </recommendedName>
</protein>
<keyword evidence="9" id="KW-1185">Reference proteome</keyword>
<evidence type="ECO:0000256" key="4">
    <source>
        <dbReference type="ARBA" id="ARBA00017871"/>
    </source>
</evidence>
<name>A0A1M7IR84_9BACT</name>
<dbReference type="PANTHER" id="PTHR10742">
    <property type="entry name" value="FLAVIN MONOAMINE OXIDASE"/>
    <property type="match status" value="1"/>
</dbReference>
<dbReference type="EMBL" id="FRBL01000008">
    <property type="protein sequence ID" value="SHM43118.1"/>
    <property type="molecule type" value="Genomic_DNA"/>
</dbReference>
<organism evidence="8 9">
    <name type="scientific">Chitinophaga jiangningensis</name>
    <dbReference type="NCBI Taxonomy" id="1419482"/>
    <lineage>
        <taxon>Bacteria</taxon>
        <taxon>Pseudomonadati</taxon>
        <taxon>Bacteroidota</taxon>
        <taxon>Chitinophagia</taxon>
        <taxon>Chitinophagales</taxon>
        <taxon>Chitinophagaceae</taxon>
        <taxon>Chitinophaga</taxon>
    </lineage>
</organism>
<dbReference type="SUPFAM" id="SSF51905">
    <property type="entry name" value="FAD/NAD(P)-binding domain"/>
    <property type="match status" value="1"/>
</dbReference>
<dbReference type="InterPro" id="IPR050281">
    <property type="entry name" value="Flavin_monoamine_oxidase"/>
</dbReference>
<dbReference type="Proteomes" id="UP000184420">
    <property type="component" value="Unassembled WGS sequence"/>
</dbReference>
<dbReference type="EC" id="1.13.12.3" evidence="3"/>
<accession>A0A1M7IR84</accession>
<keyword evidence="5" id="KW-0073">Auxin biosynthesis</keyword>
<dbReference type="Pfam" id="PF01593">
    <property type="entry name" value="Amino_oxidase"/>
    <property type="match status" value="1"/>
</dbReference>
<evidence type="ECO:0000256" key="2">
    <source>
        <dbReference type="ARBA" id="ARBA00005833"/>
    </source>
</evidence>
<comment type="pathway">
    <text evidence="1">Plant hormone metabolism; auxin biosynthesis.</text>
</comment>
<evidence type="ECO:0000313" key="8">
    <source>
        <dbReference type="EMBL" id="SHM43118.1"/>
    </source>
</evidence>
<evidence type="ECO:0000259" key="7">
    <source>
        <dbReference type="Pfam" id="PF01593"/>
    </source>
</evidence>
<evidence type="ECO:0000256" key="3">
    <source>
        <dbReference type="ARBA" id="ARBA00012535"/>
    </source>
</evidence>
<dbReference type="STRING" id="1419482.SAMN05444266_10860"/>
<dbReference type="PANTHER" id="PTHR10742:SF410">
    <property type="entry name" value="LYSINE-SPECIFIC HISTONE DEMETHYLASE 2"/>
    <property type="match status" value="1"/>
</dbReference>
<dbReference type="Gene3D" id="3.50.50.60">
    <property type="entry name" value="FAD/NAD(P)-binding domain"/>
    <property type="match status" value="1"/>
</dbReference>